<keyword evidence="1" id="KW-0732">Signal</keyword>
<name>A0A8J3QQK6_9ACTN</name>
<dbReference type="Proteomes" id="UP000642748">
    <property type="component" value="Unassembled WGS sequence"/>
</dbReference>
<organism evidence="2 3">
    <name type="scientific">Rugosimonospora africana</name>
    <dbReference type="NCBI Taxonomy" id="556532"/>
    <lineage>
        <taxon>Bacteria</taxon>
        <taxon>Bacillati</taxon>
        <taxon>Actinomycetota</taxon>
        <taxon>Actinomycetes</taxon>
        <taxon>Micromonosporales</taxon>
        <taxon>Micromonosporaceae</taxon>
        <taxon>Rugosimonospora</taxon>
    </lineage>
</organism>
<comment type="caution">
    <text evidence="2">The sequence shown here is derived from an EMBL/GenBank/DDBJ whole genome shotgun (WGS) entry which is preliminary data.</text>
</comment>
<evidence type="ECO:0000313" key="2">
    <source>
        <dbReference type="EMBL" id="GIH14719.1"/>
    </source>
</evidence>
<dbReference type="EMBL" id="BONZ01000027">
    <property type="protein sequence ID" value="GIH14719.1"/>
    <property type="molecule type" value="Genomic_DNA"/>
</dbReference>
<evidence type="ECO:0008006" key="4">
    <source>
        <dbReference type="Google" id="ProtNLM"/>
    </source>
</evidence>
<evidence type="ECO:0000256" key="1">
    <source>
        <dbReference type="SAM" id="SignalP"/>
    </source>
</evidence>
<gene>
    <name evidence="2" type="ORF">Raf01_28910</name>
</gene>
<sequence>MRALRTGRRLRQAAVIVAAATGMVVAGAGAAHAATAQLDRHVVPVNNDHLSVTSGPLVLSYDGTHYFGDMRLSVTNDNPTAVSDANLSINVPAGLVVTTLSGASGCVGSAPVSCGVDTLQPGTTTVTVSFGSFAAPAGRARVTADGSATVTRLANTAHPSAREKTRFHGVLASTSGSVSHPVAYQPAAVNDLGLSAGTASVTRQDDGSYTVRVPVTALDKNDAANQTAWIEPSTTLPNATFTGTDPAAPCTIVCSVPGSPSWMSSGESRSVAVLYTVPAGTAPGVYEVTVYGVFNFDEDDATPADNTVTVSVTIPE</sequence>
<evidence type="ECO:0000313" key="3">
    <source>
        <dbReference type="Proteomes" id="UP000642748"/>
    </source>
</evidence>
<keyword evidence="3" id="KW-1185">Reference proteome</keyword>
<feature type="signal peptide" evidence="1">
    <location>
        <begin position="1"/>
        <end position="33"/>
    </location>
</feature>
<proteinExistence type="predicted"/>
<accession>A0A8J3QQK6</accession>
<reference evidence="2" key="1">
    <citation type="submission" date="2021-01" db="EMBL/GenBank/DDBJ databases">
        <title>Whole genome shotgun sequence of Rugosimonospora africana NBRC 104875.</title>
        <authorList>
            <person name="Komaki H."/>
            <person name="Tamura T."/>
        </authorList>
    </citation>
    <scope>NUCLEOTIDE SEQUENCE</scope>
    <source>
        <strain evidence="2">NBRC 104875</strain>
    </source>
</reference>
<feature type="chain" id="PRO_5035179886" description="DUF11 domain-containing protein" evidence="1">
    <location>
        <begin position="34"/>
        <end position="316"/>
    </location>
</feature>
<dbReference type="RefSeq" id="WP_203918354.1">
    <property type="nucleotide sequence ID" value="NZ_BONZ01000027.1"/>
</dbReference>
<dbReference type="AlphaFoldDB" id="A0A8J3QQK6"/>
<protein>
    <recommendedName>
        <fullName evidence="4">DUF11 domain-containing protein</fullName>
    </recommendedName>
</protein>